<gene>
    <name evidence="1" type="ORF">TKK_005062</name>
</gene>
<dbReference type="AlphaFoldDB" id="A0ABD2XAM4"/>
<accession>A0ABD2XAM4</accession>
<evidence type="ECO:0000313" key="2">
    <source>
        <dbReference type="Proteomes" id="UP001627154"/>
    </source>
</evidence>
<name>A0ABD2XAM4_9HYME</name>
<proteinExistence type="predicted"/>
<keyword evidence="2" id="KW-1185">Reference proteome</keyword>
<reference evidence="1 2" key="1">
    <citation type="journal article" date="2024" name="bioRxiv">
        <title>A reference genome for Trichogramma kaykai: A tiny desert-dwelling parasitoid wasp with competing sex-ratio distorters.</title>
        <authorList>
            <person name="Culotta J."/>
            <person name="Lindsey A.R."/>
        </authorList>
    </citation>
    <scope>NUCLEOTIDE SEQUENCE [LARGE SCALE GENOMIC DNA]</scope>
    <source>
        <strain evidence="1 2">KSX58</strain>
    </source>
</reference>
<sequence>MVLLNSGTVEYSKSVSGEKSRLVEILKPQKAKLHRLSDMIFASNQHHSRRVAGPACGEENLISKLEHAYKRLLATPAAVTTCSARSATLNASSSLYFLSRKHLSIRKDIRRLSNIRIGAGITICADV</sequence>
<dbReference type="Proteomes" id="UP001627154">
    <property type="component" value="Unassembled WGS sequence"/>
</dbReference>
<evidence type="ECO:0000313" key="1">
    <source>
        <dbReference type="EMBL" id="KAL3401696.1"/>
    </source>
</evidence>
<protein>
    <submittedName>
        <fullName evidence="1">Uncharacterized protein</fullName>
    </submittedName>
</protein>
<organism evidence="1 2">
    <name type="scientific">Trichogramma kaykai</name>
    <dbReference type="NCBI Taxonomy" id="54128"/>
    <lineage>
        <taxon>Eukaryota</taxon>
        <taxon>Metazoa</taxon>
        <taxon>Ecdysozoa</taxon>
        <taxon>Arthropoda</taxon>
        <taxon>Hexapoda</taxon>
        <taxon>Insecta</taxon>
        <taxon>Pterygota</taxon>
        <taxon>Neoptera</taxon>
        <taxon>Endopterygota</taxon>
        <taxon>Hymenoptera</taxon>
        <taxon>Apocrita</taxon>
        <taxon>Proctotrupomorpha</taxon>
        <taxon>Chalcidoidea</taxon>
        <taxon>Trichogrammatidae</taxon>
        <taxon>Trichogramma</taxon>
    </lineage>
</organism>
<comment type="caution">
    <text evidence="1">The sequence shown here is derived from an EMBL/GenBank/DDBJ whole genome shotgun (WGS) entry which is preliminary data.</text>
</comment>
<dbReference type="EMBL" id="JBJJXI010000043">
    <property type="protein sequence ID" value="KAL3401696.1"/>
    <property type="molecule type" value="Genomic_DNA"/>
</dbReference>